<feature type="transmembrane region" description="Helical" evidence="9">
    <location>
        <begin position="372"/>
        <end position="391"/>
    </location>
</feature>
<dbReference type="PROSITE" id="PS01022">
    <property type="entry name" value="PTR2_1"/>
    <property type="match status" value="1"/>
</dbReference>
<sequence length="471" mass="51731">MSVNLQHPDAAADKENLKHPKGLYLLFFTELWERFSYYGMRGLLMLYLTKTALEGGLGYSVADAALIYGYFTGFVYFTPIIGGWLADKFLGHRRAILIGGVLMALGQFSLFSTPYVGVEMTYLGLLLLIIGNGFFKPNISSIVGNLYAQGDPRRDSAFTIFYMGINIGAFFAPLVCGYLAEDYFATKAVINGVETVTNYGFQYGFLAAGIGMVIGQIVFNTLGPKLLGDIGLKPVKAETDESTGLPKKADKLTKEEIDRVSVIFIISIFVIFFWAGFEQAGSSLTVYTDKYIDREVFGYLIPTSWFQSVNPLFIVMFAPLTAQLWLFLAKRGKDLSIPTKMGLGMILLGVGFFFMVGAVMERGGVEDETIKASIAWLIATYFFHTIGELCLSPIGLSMVTRLAPVTLVSMLMGVWFLAPFIAQIAGGYIASYVEELGAFTIFSAIGGFVILAGLILIALTRKLMYMMHGRG</sequence>
<evidence type="ECO:0000256" key="5">
    <source>
        <dbReference type="ARBA" id="ARBA00022856"/>
    </source>
</evidence>
<keyword evidence="2 8" id="KW-0813">Transport</keyword>
<dbReference type="NCBIfam" id="TIGR00924">
    <property type="entry name" value="yjdL_sub1_fam"/>
    <property type="match status" value="2"/>
</dbReference>
<keyword evidence="6 9" id="KW-1133">Transmembrane helix</keyword>
<feature type="transmembrane region" description="Helical" evidence="9">
    <location>
        <begin position="200"/>
        <end position="219"/>
    </location>
</feature>
<gene>
    <name evidence="11" type="ORF">ABS362_12335</name>
</gene>
<comment type="subcellular location">
    <subcellularLocation>
        <location evidence="1">Cell membrane</location>
        <topology evidence="1">Multi-pass membrane protein</topology>
    </subcellularLocation>
    <subcellularLocation>
        <location evidence="8">Membrane</location>
        <topology evidence="8">Multi-pass membrane protein</topology>
    </subcellularLocation>
</comment>
<dbReference type="RefSeq" id="WP_350412784.1">
    <property type="nucleotide sequence ID" value="NZ_JBEOKT010000010.1"/>
</dbReference>
<keyword evidence="7 9" id="KW-0472">Membrane</keyword>
<protein>
    <submittedName>
        <fullName evidence="11">Peptide MFS transporter</fullName>
    </submittedName>
</protein>
<name>A0ABV1RW97_9BACT</name>
<feature type="domain" description="Major facilitator superfamily (MFS) profile" evidence="10">
    <location>
        <begin position="22"/>
        <end position="464"/>
    </location>
</feature>
<comment type="caution">
    <text evidence="11">The sequence shown here is derived from an EMBL/GenBank/DDBJ whole genome shotgun (WGS) entry which is preliminary data.</text>
</comment>
<feature type="transmembrane region" description="Helical" evidence="9">
    <location>
        <begin position="341"/>
        <end position="360"/>
    </location>
</feature>
<dbReference type="InterPro" id="IPR000109">
    <property type="entry name" value="POT_fam"/>
</dbReference>
<dbReference type="PANTHER" id="PTHR23517:SF15">
    <property type="entry name" value="PROTON-DEPENDENT OLIGOPEPTIDE FAMILY TRANSPORT PROTEIN"/>
    <property type="match status" value="1"/>
</dbReference>
<evidence type="ECO:0000256" key="3">
    <source>
        <dbReference type="ARBA" id="ARBA00022475"/>
    </source>
</evidence>
<dbReference type="InterPro" id="IPR036259">
    <property type="entry name" value="MFS_trans_sf"/>
</dbReference>
<dbReference type="Gene3D" id="1.20.1250.20">
    <property type="entry name" value="MFS general substrate transporter like domains"/>
    <property type="match status" value="2"/>
</dbReference>
<dbReference type="Proteomes" id="UP001476807">
    <property type="component" value="Unassembled WGS sequence"/>
</dbReference>
<dbReference type="InterPro" id="IPR018456">
    <property type="entry name" value="PTR2_symporter_CS"/>
</dbReference>
<evidence type="ECO:0000256" key="4">
    <source>
        <dbReference type="ARBA" id="ARBA00022692"/>
    </source>
</evidence>
<evidence type="ECO:0000256" key="2">
    <source>
        <dbReference type="ARBA" id="ARBA00022448"/>
    </source>
</evidence>
<keyword evidence="3" id="KW-1003">Cell membrane</keyword>
<evidence type="ECO:0000256" key="6">
    <source>
        <dbReference type="ARBA" id="ARBA00022989"/>
    </source>
</evidence>
<evidence type="ECO:0000313" key="12">
    <source>
        <dbReference type="Proteomes" id="UP001476807"/>
    </source>
</evidence>
<dbReference type="CDD" id="cd17346">
    <property type="entry name" value="MFS_DtpA_like"/>
    <property type="match status" value="1"/>
</dbReference>
<dbReference type="InterPro" id="IPR020846">
    <property type="entry name" value="MFS_dom"/>
</dbReference>
<accession>A0ABV1RW97</accession>
<dbReference type="EMBL" id="JBEOKT010000010">
    <property type="protein sequence ID" value="MER2998335.1"/>
    <property type="molecule type" value="Genomic_DNA"/>
</dbReference>
<feature type="transmembrane region" description="Helical" evidence="9">
    <location>
        <begin position="160"/>
        <end position="180"/>
    </location>
</feature>
<keyword evidence="4 8" id="KW-0812">Transmembrane</keyword>
<dbReference type="PROSITE" id="PS50850">
    <property type="entry name" value="MFS"/>
    <property type="match status" value="1"/>
</dbReference>
<keyword evidence="5" id="KW-0571">Peptide transport</keyword>
<dbReference type="InterPro" id="IPR005279">
    <property type="entry name" value="Dipep/tripep_permease"/>
</dbReference>
<keyword evidence="5" id="KW-0653">Protein transport</keyword>
<dbReference type="PROSITE" id="PS01023">
    <property type="entry name" value="PTR2_2"/>
    <property type="match status" value="1"/>
</dbReference>
<keyword evidence="12" id="KW-1185">Reference proteome</keyword>
<dbReference type="PANTHER" id="PTHR23517">
    <property type="entry name" value="RESISTANCE PROTEIN MDTM, PUTATIVE-RELATED-RELATED"/>
    <property type="match status" value="1"/>
</dbReference>
<evidence type="ECO:0000259" key="10">
    <source>
        <dbReference type="PROSITE" id="PS50850"/>
    </source>
</evidence>
<feature type="transmembrane region" description="Helical" evidence="9">
    <location>
        <begin position="403"/>
        <end position="430"/>
    </location>
</feature>
<organism evidence="11 12">
    <name type="scientific">Pontibacter populi</name>
    <dbReference type="NCBI Taxonomy" id="890055"/>
    <lineage>
        <taxon>Bacteria</taxon>
        <taxon>Pseudomonadati</taxon>
        <taxon>Bacteroidota</taxon>
        <taxon>Cytophagia</taxon>
        <taxon>Cytophagales</taxon>
        <taxon>Hymenobacteraceae</taxon>
        <taxon>Pontibacter</taxon>
    </lineage>
</organism>
<feature type="transmembrane region" description="Helical" evidence="9">
    <location>
        <begin position="309"/>
        <end position="329"/>
    </location>
</feature>
<reference evidence="11 12" key="1">
    <citation type="submission" date="2024-06" db="EMBL/GenBank/DDBJ databases">
        <title>Pontibacter populi HYL7-15.</title>
        <authorList>
            <person name="Kim M.K."/>
        </authorList>
    </citation>
    <scope>NUCLEOTIDE SEQUENCE [LARGE SCALE GENOMIC DNA]</scope>
    <source>
        <strain evidence="11 12">HYL7-15</strain>
    </source>
</reference>
<evidence type="ECO:0000256" key="7">
    <source>
        <dbReference type="ARBA" id="ARBA00023136"/>
    </source>
</evidence>
<feature type="transmembrane region" description="Helical" evidence="9">
    <location>
        <begin position="436"/>
        <end position="460"/>
    </location>
</feature>
<dbReference type="InterPro" id="IPR050171">
    <property type="entry name" value="MFS_Transporters"/>
</dbReference>
<proteinExistence type="inferred from homology"/>
<feature type="transmembrane region" description="Helical" evidence="9">
    <location>
        <begin position="67"/>
        <end position="86"/>
    </location>
</feature>
<feature type="transmembrane region" description="Helical" evidence="9">
    <location>
        <begin position="95"/>
        <end position="116"/>
    </location>
</feature>
<dbReference type="SUPFAM" id="SSF103473">
    <property type="entry name" value="MFS general substrate transporter"/>
    <property type="match status" value="1"/>
</dbReference>
<evidence type="ECO:0000256" key="1">
    <source>
        <dbReference type="ARBA" id="ARBA00004651"/>
    </source>
</evidence>
<evidence type="ECO:0000256" key="8">
    <source>
        <dbReference type="RuleBase" id="RU003755"/>
    </source>
</evidence>
<comment type="similarity">
    <text evidence="8">Belongs to the major facilitator superfamily. Proton-dependent oligopeptide transporter (POT/PTR) (TC 2.A.17) family.</text>
</comment>
<evidence type="ECO:0000256" key="9">
    <source>
        <dbReference type="SAM" id="Phobius"/>
    </source>
</evidence>
<feature type="transmembrane region" description="Helical" evidence="9">
    <location>
        <begin position="122"/>
        <end position="148"/>
    </location>
</feature>
<dbReference type="Pfam" id="PF00854">
    <property type="entry name" value="PTR2"/>
    <property type="match status" value="2"/>
</dbReference>
<evidence type="ECO:0000313" key="11">
    <source>
        <dbReference type="EMBL" id="MER2998335.1"/>
    </source>
</evidence>
<feature type="transmembrane region" description="Helical" evidence="9">
    <location>
        <begin position="257"/>
        <end position="277"/>
    </location>
</feature>